<keyword evidence="2" id="KW-1185">Reference proteome</keyword>
<organism evidence="1 2">
    <name type="scientific">Bipolaris victoriae (strain FI3)</name>
    <name type="common">Victoria blight of oats agent</name>
    <name type="synonym">Cochliobolus victoriae</name>
    <dbReference type="NCBI Taxonomy" id="930091"/>
    <lineage>
        <taxon>Eukaryota</taxon>
        <taxon>Fungi</taxon>
        <taxon>Dikarya</taxon>
        <taxon>Ascomycota</taxon>
        <taxon>Pezizomycotina</taxon>
        <taxon>Dothideomycetes</taxon>
        <taxon>Pleosporomycetidae</taxon>
        <taxon>Pleosporales</taxon>
        <taxon>Pleosporineae</taxon>
        <taxon>Pleosporaceae</taxon>
        <taxon>Bipolaris</taxon>
    </lineage>
</organism>
<name>W7E8I8_BIPV3</name>
<dbReference type="EMBL" id="KI968817">
    <property type="protein sequence ID" value="EUN22240.1"/>
    <property type="molecule type" value="Genomic_DNA"/>
</dbReference>
<dbReference type="AlphaFoldDB" id="W7E8I8"/>
<accession>W7E8I8</accession>
<dbReference type="RefSeq" id="XP_014551818.1">
    <property type="nucleotide sequence ID" value="XM_014696332.1"/>
</dbReference>
<dbReference type="HOGENOM" id="CLU_2460664_0_0_1"/>
<dbReference type="Proteomes" id="UP000054337">
    <property type="component" value="Unassembled WGS sequence"/>
</dbReference>
<feature type="non-terminal residue" evidence="1">
    <location>
        <position position="1"/>
    </location>
</feature>
<dbReference type="GeneID" id="26250064"/>
<proteinExistence type="predicted"/>
<protein>
    <submittedName>
        <fullName evidence="1">Uncharacterized protein</fullName>
    </submittedName>
</protein>
<evidence type="ECO:0000313" key="2">
    <source>
        <dbReference type="Proteomes" id="UP000054337"/>
    </source>
</evidence>
<evidence type="ECO:0000313" key="1">
    <source>
        <dbReference type="EMBL" id="EUN22240.1"/>
    </source>
</evidence>
<sequence length="89" mass="9741">GITQNPLQTTLPSEIQQCAAIVKYVGSRFPSIAVNWWLAESMFALKGFEAAMINVLIGRKYNTAPLSVVISTCVNKSLLSWLLPFAQAL</sequence>
<reference evidence="1 2" key="1">
    <citation type="journal article" date="2013" name="PLoS Genet.">
        <title>Comparative genome structure, secondary metabolite, and effector coding capacity across Cochliobolus pathogens.</title>
        <authorList>
            <person name="Condon B.J."/>
            <person name="Leng Y."/>
            <person name="Wu D."/>
            <person name="Bushley K.E."/>
            <person name="Ohm R.A."/>
            <person name="Otillar R."/>
            <person name="Martin J."/>
            <person name="Schackwitz W."/>
            <person name="Grimwood J."/>
            <person name="MohdZainudin N."/>
            <person name="Xue C."/>
            <person name="Wang R."/>
            <person name="Manning V.A."/>
            <person name="Dhillon B."/>
            <person name="Tu Z.J."/>
            <person name="Steffenson B.J."/>
            <person name="Salamov A."/>
            <person name="Sun H."/>
            <person name="Lowry S."/>
            <person name="LaButti K."/>
            <person name="Han J."/>
            <person name="Copeland A."/>
            <person name="Lindquist E."/>
            <person name="Barry K."/>
            <person name="Schmutz J."/>
            <person name="Baker S.E."/>
            <person name="Ciuffetti L.M."/>
            <person name="Grigoriev I.V."/>
            <person name="Zhong S."/>
            <person name="Turgeon B.G."/>
        </authorList>
    </citation>
    <scope>NUCLEOTIDE SEQUENCE [LARGE SCALE GENOMIC DNA]</scope>
    <source>
        <strain evidence="1 2">FI3</strain>
    </source>
</reference>
<gene>
    <name evidence="1" type="ORF">COCVIDRAFT_111875</name>
</gene>